<dbReference type="GO" id="GO:0016832">
    <property type="term" value="F:aldehyde-lyase activity"/>
    <property type="evidence" value="ECO:0007669"/>
    <property type="project" value="TreeGrafter"/>
</dbReference>
<keyword evidence="3" id="KW-0456">Lyase</keyword>
<evidence type="ECO:0000313" key="5">
    <source>
        <dbReference type="EMBL" id="KKO05418.1"/>
    </source>
</evidence>
<proteinExistence type="inferred from homology"/>
<comment type="similarity">
    <text evidence="1">Belongs to the HpcH/HpaI aldolase family.</text>
</comment>
<evidence type="ECO:0000256" key="2">
    <source>
        <dbReference type="ARBA" id="ARBA00022723"/>
    </source>
</evidence>
<dbReference type="SUPFAM" id="SSF51621">
    <property type="entry name" value="Phosphoenolpyruvate/pyruvate domain"/>
    <property type="match status" value="1"/>
</dbReference>
<dbReference type="InterPro" id="IPR050251">
    <property type="entry name" value="HpcH-HpaI_aldolase"/>
</dbReference>
<sequence length="314" mass="33701">MKKTCLSALFSVLTVVGLAAAPAMAQDDVRLNRSIQTLENGDPVFGLFTGNFSLANARGLARSGLDYILIDMEHTAHDMEKLQEFLLGLTDKAAVARQGHAQMRTTPIVRIPANGRNDPEWLVKQVLDIGAFGIMFPYVETAEEAERAVRAMRYPQPRGSEIAEPQGLRGASPGVSAWYWGVSDYVQRADTWPLNPRGELISFIQIESAKGVENAEEIIQVPGVSAIFVGPADLGMSMGLPSSHPEVQAAIDSVLALCLQYDVPCGITTNARDVAARLEQGFLMPTVGYWGDAGIAGGTAETLGIAREASGRTD</sequence>
<keyword evidence="2" id="KW-0479">Metal-binding</keyword>
<comment type="caution">
    <text evidence="5">The sequence shown here is derived from an EMBL/GenBank/DDBJ whole genome shotgun (WGS) entry which is preliminary data.</text>
</comment>
<evidence type="ECO:0000259" key="4">
    <source>
        <dbReference type="Pfam" id="PF03328"/>
    </source>
</evidence>
<dbReference type="GO" id="GO:0046872">
    <property type="term" value="F:metal ion binding"/>
    <property type="evidence" value="ECO:0007669"/>
    <property type="project" value="UniProtKB-KW"/>
</dbReference>
<evidence type="ECO:0000256" key="3">
    <source>
        <dbReference type="ARBA" id="ARBA00023239"/>
    </source>
</evidence>
<evidence type="ECO:0000256" key="1">
    <source>
        <dbReference type="ARBA" id="ARBA00005568"/>
    </source>
</evidence>
<dbReference type="InterPro" id="IPR015813">
    <property type="entry name" value="Pyrv/PenolPyrv_kinase-like_dom"/>
</dbReference>
<accession>A0A0F9VZK1</accession>
<dbReference type="InterPro" id="IPR005000">
    <property type="entry name" value="Aldolase/citrate-lyase_domain"/>
</dbReference>
<name>A0A0F9VZK1_9ZZZZ</name>
<feature type="domain" description="HpcH/HpaI aldolase/citrate lyase" evidence="4">
    <location>
        <begin position="46"/>
        <end position="289"/>
    </location>
</feature>
<organism evidence="5">
    <name type="scientific">marine sediment metagenome</name>
    <dbReference type="NCBI Taxonomy" id="412755"/>
    <lineage>
        <taxon>unclassified sequences</taxon>
        <taxon>metagenomes</taxon>
        <taxon>ecological metagenomes</taxon>
    </lineage>
</organism>
<dbReference type="AlphaFoldDB" id="A0A0F9VZK1"/>
<dbReference type="PANTHER" id="PTHR30502">
    <property type="entry name" value="2-KETO-3-DEOXY-L-RHAMNONATE ALDOLASE"/>
    <property type="match status" value="1"/>
</dbReference>
<dbReference type="Gene3D" id="3.20.20.60">
    <property type="entry name" value="Phosphoenolpyruvate-binding domains"/>
    <property type="match status" value="1"/>
</dbReference>
<dbReference type="Pfam" id="PF03328">
    <property type="entry name" value="HpcH_HpaI"/>
    <property type="match status" value="1"/>
</dbReference>
<dbReference type="PANTHER" id="PTHR30502:SF0">
    <property type="entry name" value="PHOSPHOENOLPYRUVATE CARBOXYLASE FAMILY PROTEIN"/>
    <property type="match status" value="1"/>
</dbReference>
<dbReference type="EMBL" id="LAZR01000019">
    <property type="protein sequence ID" value="KKO05418.1"/>
    <property type="molecule type" value="Genomic_DNA"/>
</dbReference>
<protein>
    <recommendedName>
        <fullName evidence="4">HpcH/HpaI aldolase/citrate lyase domain-containing protein</fullName>
    </recommendedName>
</protein>
<gene>
    <name evidence="5" type="ORF">LCGC14_0076890</name>
</gene>
<dbReference type="GO" id="GO:0005737">
    <property type="term" value="C:cytoplasm"/>
    <property type="evidence" value="ECO:0007669"/>
    <property type="project" value="TreeGrafter"/>
</dbReference>
<reference evidence="5" key="1">
    <citation type="journal article" date="2015" name="Nature">
        <title>Complex archaea that bridge the gap between prokaryotes and eukaryotes.</title>
        <authorList>
            <person name="Spang A."/>
            <person name="Saw J.H."/>
            <person name="Jorgensen S.L."/>
            <person name="Zaremba-Niedzwiedzka K."/>
            <person name="Martijn J."/>
            <person name="Lind A.E."/>
            <person name="van Eijk R."/>
            <person name="Schleper C."/>
            <person name="Guy L."/>
            <person name="Ettema T.J."/>
        </authorList>
    </citation>
    <scope>NUCLEOTIDE SEQUENCE</scope>
</reference>
<dbReference type="InterPro" id="IPR040442">
    <property type="entry name" value="Pyrv_kinase-like_dom_sf"/>
</dbReference>